<dbReference type="Pfam" id="PF00027">
    <property type="entry name" value="cNMP_binding"/>
    <property type="match status" value="1"/>
</dbReference>
<sequence>MKEAPNIYQPIIDYFERVAALDETEKDLVKELFTYHSFKRKEFLLREGEICNKFCFIVKGCMRMYMIDEKGTTHILQFAAENWIIVDALSFRQRTASNLSIDTLEASEVLYITPENLKLLYEKAPIFNYIIRDLLEKHLTTIQRRLLQYMSSTGEERYLAFLKTYAQFANRLPQTQIAAYLGITPEHLSKIRKDITKPRHFIS</sequence>
<dbReference type="RefSeq" id="WP_214587499.1">
    <property type="nucleotide sequence ID" value="NZ_JAUHGV010000025.1"/>
</dbReference>
<accession>A0AAJ1R8G6</accession>
<dbReference type="SMART" id="SM00100">
    <property type="entry name" value="cNMP"/>
    <property type="match status" value="1"/>
</dbReference>
<dbReference type="CDD" id="cd00038">
    <property type="entry name" value="CAP_ED"/>
    <property type="match status" value="1"/>
</dbReference>
<name>A0AAJ1R8G6_9FLAO</name>
<comment type="caution">
    <text evidence="2">The sequence shown here is derived from an EMBL/GenBank/DDBJ whole genome shotgun (WGS) entry which is preliminary data.</text>
</comment>
<reference evidence="2" key="1">
    <citation type="submission" date="2023-06" db="EMBL/GenBank/DDBJ databases">
        <title>Two Chryseobacterium gambrini strains from China.</title>
        <authorList>
            <person name="Zeng J."/>
            <person name="Wu Y."/>
        </authorList>
    </citation>
    <scope>NUCLEOTIDE SEQUENCE</scope>
    <source>
        <strain evidence="2">SQ219</strain>
    </source>
</reference>
<dbReference type="InterPro" id="IPR014710">
    <property type="entry name" value="RmlC-like_jellyroll"/>
</dbReference>
<dbReference type="AlphaFoldDB" id="A0AAJ1R8G6"/>
<evidence type="ECO:0000313" key="2">
    <source>
        <dbReference type="EMBL" id="MDN4014169.1"/>
    </source>
</evidence>
<organism evidence="2 3">
    <name type="scientific">Chryseobacterium gambrini</name>
    <dbReference type="NCBI Taxonomy" id="373672"/>
    <lineage>
        <taxon>Bacteria</taxon>
        <taxon>Pseudomonadati</taxon>
        <taxon>Bacteroidota</taxon>
        <taxon>Flavobacteriia</taxon>
        <taxon>Flavobacteriales</taxon>
        <taxon>Weeksellaceae</taxon>
        <taxon>Chryseobacterium group</taxon>
        <taxon>Chryseobacterium</taxon>
    </lineage>
</organism>
<dbReference type="Gene3D" id="2.60.120.10">
    <property type="entry name" value="Jelly Rolls"/>
    <property type="match status" value="1"/>
</dbReference>
<dbReference type="SUPFAM" id="SSF51206">
    <property type="entry name" value="cAMP-binding domain-like"/>
    <property type="match status" value="1"/>
</dbReference>
<protein>
    <submittedName>
        <fullName evidence="2">Crp/Fnr family transcriptional regulator</fullName>
    </submittedName>
</protein>
<proteinExistence type="predicted"/>
<dbReference type="EMBL" id="JAUHGV010000025">
    <property type="protein sequence ID" value="MDN4014169.1"/>
    <property type="molecule type" value="Genomic_DNA"/>
</dbReference>
<gene>
    <name evidence="2" type="ORF">QX233_16985</name>
</gene>
<evidence type="ECO:0000313" key="3">
    <source>
        <dbReference type="Proteomes" id="UP001225933"/>
    </source>
</evidence>
<evidence type="ECO:0000259" key="1">
    <source>
        <dbReference type="SMART" id="SM00100"/>
    </source>
</evidence>
<dbReference type="InterPro" id="IPR018490">
    <property type="entry name" value="cNMP-bd_dom_sf"/>
</dbReference>
<dbReference type="Proteomes" id="UP001225933">
    <property type="component" value="Unassembled WGS sequence"/>
</dbReference>
<feature type="domain" description="Cyclic nucleotide-binding" evidence="1">
    <location>
        <begin position="14"/>
        <end position="136"/>
    </location>
</feature>
<dbReference type="InterPro" id="IPR000595">
    <property type="entry name" value="cNMP-bd_dom"/>
</dbReference>